<dbReference type="SMART" id="SM00244">
    <property type="entry name" value="PHB"/>
    <property type="match status" value="1"/>
</dbReference>
<dbReference type="PANTHER" id="PTHR10264">
    <property type="entry name" value="BAND 7 PROTEIN-RELATED"/>
    <property type="match status" value="1"/>
</dbReference>
<keyword evidence="4" id="KW-0812">Transmembrane</keyword>
<dbReference type="Pfam" id="PF01145">
    <property type="entry name" value="Band_7"/>
    <property type="match status" value="1"/>
</dbReference>
<keyword evidence="6" id="KW-0378">Hydrolase</keyword>
<keyword evidence="4" id="KW-1133">Transmembrane helix</keyword>
<evidence type="ECO:0000256" key="1">
    <source>
        <dbReference type="ARBA" id="ARBA00004167"/>
    </source>
</evidence>
<keyword evidence="4" id="KW-0472">Membrane</keyword>
<dbReference type="GO" id="GO:0005886">
    <property type="term" value="C:plasma membrane"/>
    <property type="evidence" value="ECO:0007669"/>
    <property type="project" value="InterPro"/>
</dbReference>
<name>A0A2W5QXZ2_9SPHN</name>
<evidence type="ECO:0000259" key="5">
    <source>
        <dbReference type="SMART" id="SM00244"/>
    </source>
</evidence>
<comment type="caution">
    <text evidence="6">The sequence shown here is derived from an EMBL/GenBank/DDBJ whole genome shotgun (WGS) entry which is preliminary data.</text>
</comment>
<evidence type="ECO:0000313" key="6">
    <source>
        <dbReference type="EMBL" id="PZQ62937.1"/>
    </source>
</evidence>
<dbReference type="PANTHER" id="PTHR10264:SF19">
    <property type="entry name" value="AT06885P-RELATED"/>
    <property type="match status" value="1"/>
</dbReference>
<evidence type="ECO:0000256" key="3">
    <source>
        <dbReference type="SAM" id="MobiDB-lite"/>
    </source>
</evidence>
<dbReference type="GO" id="GO:0008233">
    <property type="term" value="F:peptidase activity"/>
    <property type="evidence" value="ECO:0007669"/>
    <property type="project" value="UniProtKB-KW"/>
</dbReference>
<comment type="similarity">
    <text evidence="2">Belongs to the band 7/mec-2 family. HflK subfamily.</text>
</comment>
<feature type="domain" description="Band 7" evidence="5">
    <location>
        <begin position="103"/>
        <end position="268"/>
    </location>
</feature>
<evidence type="ECO:0000256" key="2">
    <source>
        <dbReference type="ARBA" id="ARBA00006971"/>
    </source>
</evidence>
<feature type="region of interest" description="Disordered" evidence="3">
    <location>
        <begin position="353"/>
        <end position="379"/>
    </location>
</feature>
<organism evidence="6 7">
    <name type="scientific">Sphingomonas taxi</name>
    <dbReference type="NCBI Taxonomy" id="1549858"/>
    <lineage>
        <taxon>Bacteria</taxon>
        <taxon>Pseudomonadati</taxon>
        <taxon>Pseudomonadota</taxon>
        <taxon>Alphaproteobacteria</taxon>
        <taxon>Sphingomonadales</taxon>
        <taxon>Sphingomonadaceae</taxon>
        <taxon>Sphingomonas</taxon>
    </lineage>
</organism>
<dbReference type="CDD" id="cd03404">
    <property type="entry name" value="SPFH_HflK"/>
    <property type="match status" value="1"/>
</dbReference>
<evidence type="ECO:0000313" key="7">
    <source>
        <dbReference type="Proteomes" id="UP000249229"/>
    </source>
</evidence>
<gene>
    <name evidence="6" type="ORF">DI544_01740</name>
</gene>
<protein>
    <submittedName>
        <fullName evidence="6">Protease modulator HflK</fullName>
    </submittedName>
</protein>
<dbReference type="EMBL" id="QFQI01000001">
    <property type="protein sequence ID" value="PZQ62937.1"/>
    <property type="molecule type" value="Genomic_DNA"/>
</dbReference>
<dbReference type="InterPro" id="IPR043202">
    <property type="entry name" value="Band-7_stomatin-like"/>
</dbReference>
<dbReference type="InterPro" id="IPR010201">
    <property type="entry name" value="HflK"/>
</dbReference>
<proteinExistence type="inferred from homology"/>
<accession>A0A2W5QXZ2</accession>
<feature type="compositionally biased region" description="Low complexity" evidence="3">
    <location>
        <begin position="362"/>
        <end position="379"/>
    </location>
</feature>
<evidence type="ECO:0000256" key="4">
    <source>
        <dbReference type="SAM" id="Phobius"/>
    </source>
</evidence>
<dbReference type="GO" id="GO:0006508">
    <property type="term" value="P:proteolysis"/>
    <property type="evidence" value="ECO:0007669"/>
    <property type="project" value="UniProtKB-KW"/>
</dbReference>
<feature type="transmembrane region" description="Helical" evidence="4">
    <location>
        <begin position="87"/>
        <end position="105"/>
    </location>
</feature>
<dbReference type="InterPro" id="IPR036013">
    <property type="entry name" value="Band_7/SPFH_dom_sf"/>
</dbReference>
<sequence>MTTLRRWLRRPIILAAENNGPPRGPWGGGGDDSAGPRNPWSVPPGGRRTSAKPTALDDFLKKARGGGSGGGGGGRPQLPLGASARSLWLIGGGLLVALWILFTSFHQIGPQQRGVVTYFGRYSGMLEPGIRVTLPAPIVNVTKVDVEQVRTDEFPQDGGETVLTGDQNIIDLAYTVRWRVSDARNYVFEIKDPQETVRATAESAMRAVLATTTLNEAIGAGRTTIEARVTQMMQEVLDSYQAGVRVQGVSIKQASAPQQLVDDFNAVTAAQQEAVGNLNNARSYSQQVIARAQGEAAAFDQVYAQYRLAPEVTRRRMYYETMEAVLARTDKTIVEAPGVMPYLPLDRARRLVEPTTTGGGSSPAPAAPATPAATQGGQR</sequence>
<dbReference type="Gene3D" id="3.30.479.30">
    <property type="entry name" value="Band 7 domain"/>
    <property type="match status" value="1"/>
</dbReference>
<dbReference type="InterPro" id="IPR001107">
    <property type="entry name" value="Band_7"/>
</dbReference>
<dbReference type="AlphaFoldDB" id="A0A2W5QXZ2"/>
<feature type="region of interest" description="Disordered" evidence="3">
    <location>
        <begin position="16"/>
        <end position="53"/>
    </location>
</feature>
<keyword evidence="6" id="KW-0645">Protease</keyword>
<reference evidence="6 7" key="1">
    <citation type="submission" date="2017-08" db="EMBL/GenBank/DDBJ databases">
        <title>Infants hospitalized years apart are colonized by the same room-sourced microbial strains.</title>
        <authorList>
            <person name="Brooks B."/>
            <person name="Olm M.R."/>
            <person name="Firek B.A."/>
            <person name="Baker R."/>
            <person name="Thomas B.C."/>
            <person name="Morowitz M.J."/>
            <person name="Banfield J.F."/>
        </authorList>
    </citation>
    <scope>NUCLEOTIDE SEQUENCE [LARGE SCALE GENOMIC DNA]</scope>
    <source>
        <strain evidence="6">S2_005_001_R1_22</strain>
    </source>
</reference>
<dbReference type="Proteomes" id="UP000249229">
    <property type="component" value="Unassembled WGS sequence"/>
</dbReference>
<comment type="subcellular location">
    <subcellularLocation>
        <location evidence="1">Membrane</location>
        <topology evidence="1">Single-pass membrane protein</topology>
    </subcellularLocation>
</comment>
<dbReference type="SUPFAM" id="SSF117892">
    <property type="entry name" value="Band 7/SPFH domain"/>
    <property type="match status" value="1"/>
</dbReference>